<name>A0A1G7KNY9_9SPHI</name>
<keyword evidence="2" id="KW-1185">Reference proteome</keyword>
<reference evidence="1 2" key="1">
    <citation type="submission" date="2016-10" db="EMBL/GenBank/DDBJ databases">
        <authorList>
            <person name="de Groot N.N."/>
        </authorList>
    </citation>
    <scope>NUCLEOTIDE SEQUENCE [LARGE SCALE GENOMIC DNA]</scope>
    <source>
        <strain evidence="1 2">47C3B</strain>
    </source>
</reference>
<dbReference type="AlphaFoldDB" id="A0A1G7KNY9"/>
<dbReference type="PANTHER" id="PTHR37804">
    <property type="entry name" value="CDAA REGULATORY PROTEIN CDAR"/>
    <property type="match status" value="1"/>
</dbReference>
<gene>
    <name evidence="1" type="ORF">SAMN05216464_11726</name>
</gene>
<dbReference type="Gene3D" id="2.170.120.30">
    <property type="match status" value="1"/>
</dbReference>
<dbReference type="PANTHER" id="PTHR37804:SF1">
    <property type="entry name" value="CDAA REGULATORY PROTEIN CDAR"/>
    <property type="match status" value="1"/>
</dbReference>
<dbReference type="InterPro" id="IPR053154">
    <property type="entry name" value="c-di-AMP_regulator"/>
</dbReference>
<evidence type="ECO:0000313" key="1">
    <source>
        <dbReference type="EMBL" id="SDF38895.1"/>
    </source>
</evidence>
<organism evidence="1 2">
    <name type="scientific">Mucilaginibacter pineti</name>
    <dbReference type="NCBI Taxonomy" id="1391627"/>
    <lineage>
        <taxon>Bacteria</taxon>
        <taxon>Pseudomonadati</taxon>
        <taxon>Bacteroidota</taxon>
        <taxon>Sphingobacteriia</taxon>
        <taxon>Sphingobacteriales</taxon>
        <taxon>Sphingobacteriaceae</taxon>
        <taxon>Mucilaginibacter</taxon>
    </lineage>
</organism>
<proteinExistence type="predicted"/>
<dbReference type="STRING" id="1391627.SAMN05216464_11726"/>
<evidence type="ECO:0000313" key="2">
    <source>
        <dbReference type="Proteomes" id="UP000199072"/>
    </source>
</evidence>
<evidence type="ECO:0008006" key="3">
    <source>
        <dbReference type="Google" id="ProtNLM"/>
    </source>
</evidence>
<dbReference type="EMBL" id="FNAI01000017">
    <property type="protein sequence ID" value="SDF38895.1"/>
    <property type="molecule type" value="Genomic_DNA"/>
</dbReference>
<protein>
    <recommendedName>
        <fullName evidence="3">YbbR-like protein</fullName>
    </recommendedName>
</protein>
<dbReference type="Proteomes" id="UP000199072">
    <property type="component" value="Unassembled WGS sequence"/>
</dbReference>
<sequence>MAIVKLSTTERRRLSAFFTCLVLAVLAWVFTTLSNSYNYTVQEVLTFKNAPQKRAFHSLQADTVIATVSGTGWQMVFSKMTPETKPVTVDLHTLESRNFVVLSTQLTQINAKKETNQQIISIDPDTLYFDFSNRLTKKVPVLAMMGLKYQKQFAVSGDIIIRPAYVTVSGPVDRLQKLDNWKTDSITGGHINETINRRVNLQPVKEGNLNVYPKTVQVIIPVDEFTEKTIEIPVKLINNHKYYNVKVFPQKVKVTFTTSLSRYKDMNDDLFEATADLDLWQEHGYSSLPVKLSHFPPYCKVVKVLPANIDFIVKK</sequence>
<dbReference type="OrthoDB" id="1115707at2"/>
<dbReference type="RefSeq" id="WP_091154985.1">
    <property type="nucleotide sequence ID" value="NZ_FNAI01000017.1"/>
</dbReference>
<accession>A0A1G7KNY9</accession>
<dbReference type="Gene3D" id="2.170.120.40">
    <property type="entry name" value="YbbR-like domain"/>
    <property type="match status" value="1"/>
</dbReference>